<dbReference type="Proteomes" id="UP000555407">
    <property type="component" value="Unassembled WGS sequence"/>
</dbReference>
<dbReference type="InterPro" id="IPR052732">
    <property type="entry name" value="Cell-binding_unc_protein"/>
</dbReference>
<accession>A0A7X5VHH3</accession>
<evidence type="ECO:0000313" key="2">
    <source>
        <dbReference type="Proteomes" id="UP000555407"/>
    </source>
</evidence>
<dbReference type="InterPro" id="IPR027417">
    <property type="entry name" value="P-loop_NTPase"/>
</dbReference>
<sequence length="169" mass="18357">MAASLVLLCGTSFSGKSTMARVLAPRLAARVVSLDEINERRGLWGGDGIPPEEWRRTHAVAVGEVREVVGAGASVIVDDTSSLRFLRDDWRALAAEAGAEFALLYVDVDHGTVRRRHAGNRVDPRRRDVADAVLEQHLADFQAPTADENAVRVASVEDVLRWCAASGDR</sequence>
<comment type="caution">
    <text evidence="1">The sequence shown here is derived from an EMBL/GenBank/DDBJ whole genome shotgun (WGS) entry which is preliminary data.</text>
</comment>
<protein>
    <submittedName>
        <fullName evidence="1">Putative kinase</fullName>
    </submittedName>
</protein>
<reference evidence="1 2" key="1">
    <citation type="submission" date="2020-03" db="EMBL/GenBank/DDBJ databases">
        <title>Sequencing the genomes of 1000 actinobacteria strains.</title>
        <authorList>
            <person name="Klenk H.-P."/>
        </authorList>
    </citation>
    <scope>NUCLEOTIDE SEQUENCE [LARGE SCALE GENOMIC DNA]</scope>
    <source>
        <strain evidence="1 2">DSM 45490</strain>
    </source>
</reference>
<dbReference type="RefSeq" id="WP_337759702.1">
    <property type="nucleotide sequence ID" value="NZ_JAASRO010000001.1"/>
</dbReference>
<dbReference type="EMBL" id="JAASRO010000001">
    <property type="protein sequence ID" value="NIK60901.1"/>
    <property type="molecule type" value="Genomic_DNA"/>
</dbReference>
<keyword evidence="1" id="KW-0808">Transferase</keyword>
<dbReference type="PANTHER" id="PTHR43883:SF1">
    <property type="entry name" value="GLUCONOKINASE"/>
    <property type="match status" value="1"/>
</dbReference>
<gene>
    <name evidence="1" type="ORF">BJY22_006618</name>
</gene>
<dbReference type="SUPFAM" id="SSF52540">
    <property type="entry name" value="P-loop containing nucleoside triphosphate hydrolases"/>
    <property type="match status" value="1"/>
</dbReference>
<dbReference type="GO" id="GO:0016301">
    <property type="term" value="F:kinase activity"/>
    <property type="evidence" value="ECO:0007669"/>
    <property type="project" value="UniProtKB-KW"/>
</dbReference>
<organism evidence="1 2">
    <name type="scientific">Kribbella shirazensis</name>
    <dbReference type="NCBI Taxonomy" id="1105143"/>
    <lineage>
        <taxon>Bacteria</taxon>
        <taxon>Bacillati</taxon>
        <taxon>Actinomycetota</taxon>
        <taxon>Actinomycetes</taxon>
        <taxon>Propionibacteriales</taxon>
        <taxon>Kribbellaceae</taxon>
        <taxon>Kribbella</taxon>
    </lineage>
</organism>
<evidence type="ECO:0000313" key="1">
    <source>
        <dbReference type="EMBL" id="NIK60901.1"/>
    </source>
</evidence>
<dbReference type="AlphaFoldDB" id="A0A7X5VHH3"/>
<keyword evidence="1" id="KW-0418">Kinase</keyword>
<keyword evidence="2" id="KW-1185">Reference proteome</keyword>
<dbReference type="PANTHER" id="PTHR43883">
    <property type="entry name" value="SLR0207 PROTEIN"/>
    <property type="match status" value="1"/>
</dbReference>
<dbReference type="Pfam" id="PF13671">
    <property type="entry name" value="AAA_33"/>
    <property type="match status" value="1"/>
</dbReference>
<proteinExistence type="predicted"/>
<dbReference type="Gene3D" id="3.40.50.300">
    <property type="entry name" value="P-loop containing nucleotide triphosphate hydrolases"/>
    <property type="match status" value="1"/>
</dbReference>
<name>A0A7X5VHH3_9ACTN</name>